<keyword evidence="10" id="KW-1185">Reference proteome</keyword>
<name>A0A5B8UEY0_9BACT</name>
<keyword evidence="7" id="KW-0732">Signal</keyword>
<dbReference type="Pfam" id="PF00254">
    <property type="entry name" value="FKBP_C"/>
    <property type="match status" value="1"/>
</dbReference>
<dbReference type="KEGG" id="fgg:FSB75_03830"/>
<comment type="catalytic activity">
    <reaction evidence="1 5 6">
        <text>[protein]-peptidylproline (omega=180) = [protein]-peptidylproline (omega=0)</text>
        <dbReference type="Rhea" id="RHEA:16237"/>
        <dbReference type="Rhea" id="RHEA-COMP:10747"/>
        <dbReference type="Rhea" id="RHEA-COMP:10748"/>
        <dbReference type="ChEBI" id="CHEBI:83833"/>
        <dbReference type="ChEBI" id="CHEBI:83834"/>
        <dbReference type="EC" id="5.2.1.8"/>
    </reaction>
</comment>
<feature type="chain" id="PRO_5022791645" description="Peptidyl-prolyl cis-trans isomerase" evidence="7">
    <location>
        <begin position="22"/>
        <end position="157"/>
    </location>
</feature>
<keyword evidence="3 5" id="KW-0697">Rotamase</keyword>
<accession>A0A5B8UEY0</accession>
<dbReference type="AlphaFoldDB" id="A0A5B8UEY0"/>
<dbReference type="RefSeq" id="WP_146783024.1">
    <property type="nucleotide sequence ID" value="NZ_BAABIO010000006.1"/>
</dbReference>
<dbReference type="Proteomes" id="UP000321204">
    <property type="component" value="Chromosome"/>
</dbReference>
<organism evidence="9 10">
    <name type="scientific">Flavisolibacter ginsenosidimutans</name>
    <dbReference type="NCBI Taxonomy" id="661481"/>
    <lineage>
        <taxon>Bacteria</taxon>
        <taxon>Pseudomonadati</taxon>
        <taxon>Bacteroidota</taxon>
        <taxon>Chitinophagia</taxon>
        <taxon>Chitinophagales</taxon>
        <taxon>Chitinophagaceae</taxon>
        <taxon>Flavisolibacter</taxon>
    </lineage>
</organism>
<evidence type="ECO:0000256" key="1">
    <source>
        <dbReference type="ARBA" id="ARBA00000971"/>
    </source>
</evidence>
<dbReference type="EMBL" id="CP042433">
    <property type="protein sequence ID" value="QEC55068.1"/>
    <property type="molecule type" value="Genomic_DNA"/>
</dbReference>
<dbReference type="OrthoDB" id="9814548at2"/>
<evidence type="ECO:0000313" key="10">
    <source>
        <dbReference type="Proteomes" id="UP000321204"/>
    </source>
</evidence>
<dbReference type="PROSITE" id="PS51257">
    <property type="entry name" value="PROKAR_LIPOPROTEIN"/>
    <property type="match status" value="1"/>
</dbReference>
<proteinExistence type="inferred from homology"/>
<feature type="domain" description="PPIase FKBP-type" evidence="8">
    <location>
        <begin position="73"/>
        <end position="157"/>
    </location>
</feature>
<feature type="signal peptide" evidence="7">
    <location>
        <begin position="1"/>
        <end position="21"/>
    </location>
</feature>
<reference evidence="9 10" key="1">
    <citation type="journal article" date="2015" name="Int. J. Syst. Evol. Microbiol.">
        <title>Flavisolibacter ginsenosidimutans sp. nov., with ginsenoside-converting activity isolated from soil used for cultivating ginseng.</title>
        <authorList>
            <person name="Zhao Y."/>
            <person name="Liu Q."/>
            <person name="Kang M.S."/>
            <person name="Jin F."/>
            <person name="Yu H."/>
            <person name="Im W.T."/>
        </authorList>
    </citation>
    <scope>NUCLEOTIDE SEQUENCE [LARGE SCALE GENOMIC DNA]</scope>
    <source>
        <strain evidence="9 10">Gsoil 636</strain>
    </source>
</reference>
<keyword evidence="4 5" id="KW-0413">Isomerase</keyword>
<dbReference type="GO" id="GO:0003755">
    <property type="term" value="F:peptidyl-prolyl cis-trans isomerase activity"/>
    <property type="evidence" value="ECO:0007669"/>
    <property type="project" value="UniProtKB-UniRule"/>
</dbReference>
<dbReference type="PANTHER" id="PTHR43811:SF19">
    <property type="entry name" value="39 KDA FK506-BINDING NUCLEAR PROTEIN"/>
    <property type="match status" value="1"/>
</dbReference>
<evidence type="ECO:0000259" key="8">
    <source>
        <dbReference type="PROSITE" id="PS50059"/>
    </source>
</evidence>
<dbReference type="Gene3D" id="3.10.50.40">
    <property type="match status" value="1"/>
</dbReference>
<evidence type="ECO:0000256" key="6">
    <source>
        <dbReference type="RuleBase" id="RU003915"/>
    </source>
</evidence>
<sequence>MKKFFLIALVAALFLSCSKNKCDYNECGIVAPSSEVASVQAYLTSNNITATQHCSGIFYAVDNPGSGKQPNGCSTVTVNYEGKLTNGTVFDHTSAGQPATFSLGDLITGFRNGAIQIKTGGKIHVYIPPSLGYGSRASGSIPANSILIFTIELVSVD</sequence>
<evidence type="ECO:0000256" key="5">
    <source>
        <dbReference type="PROSITE-ProRule" id="PRU00277"/>
    </source>
</evidence>
<dbReference type="InterPro" id="IPR046357">
    <property type="entry name" value="PPIase_dom_sf"/>
</dbReference>
<evidence type="ECO:0000256" key="2">
    <source>
        <dbReference type="ARBA" id="ARBA00006577"/>
    </source>
</evidence>
<protein>
    <recommendedName>
        <fullName evidence="6">Peptidyl-prolyl cis-trans isomerase</fullName>
        <ecNumber evidence="6">5.2.1.8</ecNumber>
    </recommendedName>
</protein>
<dbReference type="SUPFAM" id="SSF54534">
    <property type="entry name" value="FKBP-like"/>
    <property type="match status" value="1"/>
</dbReference>
<dbReference type="EC" id="5.2.1.8" evidence="6"/>
<evidence type="ECO:0000313" key="9">
    <source>
        <dbReference type="EMBL" id="QEC55068.1"/>
    </source>
</evidence>
<evidence type="ECO:0000256" key="3">
    <source>
        <dbReference type="ARBA" id="ARBA00023110"/>
    </source>
</evidence>
<dbReference type="PANTHER" id="PTHR43811">
    <property type="entry name" value="FKBP-TYPE PEPTIDYL-PROLYL CIS-TRANS ISOMERASE FKPA"/>
    <property type="match status" value="1"/>
</dbReference>
<dbReference type="InterPro" id="IPR001179">
    <property type="entry name" value="PPIase_FKBP_dom"/>
</dbReference>
<evidence type="ECO:0000256" key="4">
    <source>
        <dbReference type="ARBA" id="ARBA00023235"/>
    </source>
</evidence>
<comment type="similarity">
    <text evidence="2 6">Belongs to the FKBP-type PPIase family.</text>
</comment>
<evidence type="ECO:0000256" key="7">
    <source>
        <dbReference type="SAM" id="SignalP"/>
    </source>
</evidence>
<gene>
    <name evidence="9" type="ORF">FSB75_03830</name>
</gene>
<dbReference type="PROSITE" id="PS50059">
    <property type="entry name" value="FKBP_PPIASE"/>
    <property type="match status" value="1"/>
</dbReference>